<dbReference type="OrthoDB" id="9776369at2"/>
<feature type="domain" description="ABC transporter" evidence="8">
    <location>
        <begin position="4"/>
        <end position="235"/>
    </location>
</feature>
<evidence type="ECO:0000256" key="6">
    <source>
        <dbReference type="ARBA" id="ARBA00022840"/>
    </source>
</evidence>
<dbReference type="PANTHER" id="PTHR43820">
    <property type="entry name" value="HIGH-AFFINITY BRANCHED-CHAIN AMINO ACID TRANSPORT ATP-BINDING PROTEIN LIVF"/>
    <property type="match status" value="1"/>
</dbReference>
<name>A0A494Y1C0_9BURK</name>
<evidence type="ECO:0000256" key="1">
    <source>
        <dbReference type="ARBA" id="ARBA00005417"/>
    </source>
</evidence>
<evidence type="ECO:0000256" key="7">
    <source>
        <dbReference type="ARBA" id="ARBA00022970"/>
    </source>
</evidence>
<accession>A0A494Y1C0</accession>
<evidence type="ECO:0000256" key="2">
    <source>
        <dbReference type="ARBA" id="ARBA00022448"/>
    </source>
</evidence>
<dbReference type="InterPro" id="IPR003439">
    <property type="entry name" value="ABC_transporter-like_ATP-bd"/>
</dbReference>
<evidence type="ECO:0000259" key="8">
    <source>
        <dbReference type="PROSITE" id="PS50893"/>
    </source>
</evidence>
<gene>
    <name evidence="9" type="ORF">D7S86_09350</name>
</gene>
<dbReference type="InterPro" id="IPR027417">
    <property type="entry name" value="P-loop_NTPase"/>
</dbReference>
<dbReference type="GO" id="GO:0016887">
    <property type="term" value="F:ATP hydrolysis activity"/>
    <property type="evidence" value="ECO:0007669"/>
    <property type="project" value="InterPro"/>
</dbReference>
<dbReference type="PROSITE" id="PS00211">
    <property type="entry name" value="ABC_TRANSPORTER_1"/>
    <property type="match status" value="1"/>
</dbReference>
<dbReference type="EMBL" id="RBZU01000003">
    <property type="protein sequence ID" value="RKP56564.1"/>
    <property type="molecule type" value="Genomic_DNA"/>
</dbReference>
<dbReference type="AlphaFoldDB" id="A0A494Y1C0"/>
<dbReference type="InterPro" id="IPR052156">
    <property type="entry name" value="BCAA_Transport_ATP-bd_LivF"/>
</dbReference>
<dbReference type="PROSITE" id="PS50893">
    <property type="entry name" value="ABC_TRANSPORTER_2"/>
    <property type="match status" value="1"/>
</dbReference>
<keyword evidence="4" id="KW-0472">Membrane</keyword>
<organism evidence="9 10">
    <name type="scientific">Pararobbsia silviterrae</name>
    <dbReference type="NCBI Taxonomy" id="1792498"/>
    <lineage>
        <taxon>Bacteria</taxon>
        <taxon>Pseudomonadati</taxon>
        <taxon>Pseudomonadota</taxon>
        <taxon>Betaproteobacteria</taxon>
        <taxon>Burkholderiales</taxon>
        <taxon>Burkholderiaceae</taxon>
        <taxon>Pararobbsia</taxon>
    </lineage>
</organism>
<dbReference type="PANTHER" id="PTHR43820:SF2">
    <property type="entry name" value="ABC TRANSPORTER ATP-BINDING PROTEIN"/>
    <property type="match status" value="1"/>
</dbReference>
<evidence type="ECO:0000313" key="10">
    <source>
        <dbReference type="Proteomes" id="UP000270342"/>
    </source>
</evidence>
<evidence type="ECO:0000256" key="5">
    <source>
        <dbReference type="ARBA" id="ARBA00022741"/>
    </source>
</evidence>
<keyword evidence="2" id="KW-0813">Transport</keyword>
<dbReference type="Gene3D" id="3.40.50.300">
    <property type="entry name" value="P-loop containing nucleotide triphosphate hydrolases"/>
    <property type="match status" value="1"/>
</dbReference>
<keyword evidence="3" id="KW-1003">Cell membrane</keyword>
<evidence type="ECO:0000256" key="3">
    <source>
        <dbReference type="ARBA" id="ARBA00022475"/>
    </source>
</evidence>
<keyword evidence="4" id="KW-0997">Cell inner membrane</keyword>
<dbReference type="InterPro" id="IPR017871">
    <property type="entry name" value="ABC_transporter-like_CS"/>
</dbReference>
<keyword evidence="10" id="KW-1185">Reference proteome</keyword>
<dbReference type="CDD" id="cd03224">
    <property type="entry name" value="ABC_TM1139_LivF_branched"/>
    <property type="match status" value="1"/>
</dbReference>
<dbReference type="InterPro" id="IPR003593">
    <property type="entry name" value="AAA+_ATPase"/>
</dbReference>
<proteinExistence type="inferred from homology"/>
<dbReference type="GO" id="GO:0015807">
    <property type="term" value="P:L-amino acid transport"/>
    <property type="evidence" value="ECO:0007669"/>
    <property type="project" value="TreeGrafter"/>
</dbReference>
<sequence>MSLLQVSNLHAHYDKSHVLKSVNLRVEAGEIVSLLGRNGSGRSTTLKALAGLVPPTTGSIRLGGRELAHEAPHRIARAGIGYVPEERLVFPDLSVEENLQIGMQPATRGAHVWDIEQMYAYFPRLRERRKTHAGNLSGGEQQMLTLCRSLLGHPSVLLVDEPTEGLAPKIVTHLVDVIEDINRRGVTVLLVEQKMTIALRVAHRCLIMGRGQIVFEGTPAQLRANAEVRRNWLEVGG</sequence>
<evidence type="ECO:0000313" key="9">
    <source>
        <dbReference type="EMBL" id="RKP56564.1"/>
    </source>
</evidence>
<dbReference type="Pfam" id="PF00005">
    <property type="entry name" value="ABC_tran"/>
    <property type="match status" value="1"/>
</dbReference>
<dbReference type="SUPFAM" id="SSF52540">
    <property type="entry name" value="P-loop containing nucleoside triphosphate hydrolases"/>
    <property type="match status" value="1"/>
</dbReference>
<dbReference type="GO" id="GO:0015658">
    <property type="term" value="F:branched-chain amino acid transmembrane transporter activity"/>
    <property type="evidence" value="ECO:0007669"/>
    <property type="project" value="TreeGrafter"/>
</dbReference>
<reference evidence="9 10" key="1">
    <citation type="submission" date="2018-10" db="EMBL/GenBank/DDBJ databases">
        <title>Robbsia sp. DHC34, isolated from soil.</title>
        <authorList>
            <person name="Gao Z.-H."/>
            <person name="Qiu L.-H."/>
        </authorList>
    </citation>
    <scope>NUCLEOTIDE SEQUENCE [LARGE SCALE GENOMIC DNA]</scope>
    <source>
        <strain evidence="9 10">DHC34</strain>
    </source>
</reference>
<dbReference type="GO" id="GO:0005524">
    <property type="term" value="F:ATP binding"/>
    <property type="evidence" value="ECO:0007669"/>
    <property type="project" value="UniProtKB-KW"/>
</dbReference>
<comment type="caution">
    <text evidence="9">The sequence shown here is derived from an EMBL/GenBank/DDBJ whole genome shotgun (WGS) entry which is preliminary data.</text>
</comment>
<dbReference type="Proteomes" id="UP000270342">
    <property type="component" value="Unassembled WGS sequence"/>
</dbReference>
<keyword evidence="6 9" id="KW-0067">ATP-binding</keyword>
<keyword evidence="7" id="KW-0029">Amino-acid transport</keyword>
<comment type="similarity">
    <text evidence="1">Belongs to the ABC transporter superfamily.</text>
</comment>
<dbReference type="RefSeq" id="WP_121085677.1">
    <property type="nucleotide sequence ID" value="NZ_RBZU01000003.1"/>
</dbReference>
<dbReference type="SMART" id="SM00382">
    <property type="entry name" value="AAA"/>
    <property type="match status" value="1"/>
</dbReference>
<evidence type="ECO:0000256" key="4">
    <source>
        <dbReference type="ARBA" id="ARBA00022519"/>
    </source>
</evidence>
<protein>
    <submittedName>
        <fullName evidence="9">ABC transporter ATP-binding protein</fullName>
    </submittedName>
</protein>
<keyword evidence="5" id="KW-0547">Nucleotide-binding</keyword>